<evidence type="ECO:0000256" key="3">
    <source>
        <dbReference type="PROSITE-ProRule" id="PRU00176"/>
    </source>
</evidence>
<dbReference type="PANTHER" id="PTHR23236">
    <property type="entry name" value="EUKARYOTIC TRANSLATION INITIATION FACTOR 4B/4H"/>
    <property type="match status" value="1"/>
</dbReference>
<dbReference type="InterPro" id="IPR000504">
    <property type="entry name" value="RRM_dom"/>
</dbReference>
<reference evidence="6 7" key="1">
    <citation type="journal article" date="2018" name="Sci. Rep.">
        <title>Raphidocelis subcapitata (=Pseudokirchneriella subcapitata) provides an insight into genome evolution and environmental adaptations in the Sphaeropleales.</title>
        <authorList>
            <person name="Suzuki S."/>
            <person name="Yamaguchi H."/>
            <person name="Nakajima N."/>
            <person name="Kawachi M."/>
        </authorList>
    </citation>
    <scope>NUCLEOTIDE SEQUENCE [LARGE SCALE GENOMIC DNA]</scope>
    <source>
        <strain evidence="6 7">NIES-35</strain>
    </source>
</reference>
<organism evidence="6 7">
    <name type="scientific">Raphidocelis subcapitata</name>
    <dbReference type="NCBI Taxonomy" id="307507"/>
    <lineage>
        <taxon>Eukaryota</taxon>
        <taxon>Viridiplantae</taxon>
        <taxon>Chlorophyta</taxon>
        <taxon>core chlorophytes</taxon>
        <taxon>Chlorophyceae</taxon>
        <taxon>CS clade</taxon>
        <taxon>Sphaeropleales</taxon>
        <taxon>Selenastraceae</taxon>
        <taxon>Raphidocelis</taxon>
    </lineage>
</organism>
<dbReference type="EMBL" id="BDRX01000098">
    <property type="protein sequence ID" value="GBF97404.1"/>
    <property type="molecule type" value="Genomic_DNA"/>
</dbReference>
<dbReference type="AlphaFoldDB" id="A0A2V0PC31"/>
<evidence type="ECO:0000256" key="1">
    <source>
        <dbReference type="ARBA" id="ARBA00022737"/>
    </source>
</evidence>
<name>A0A2V0PC31_9CHLO</name>
<feature type="region of interest" description="Disordered" evidence="4">
    <location>
        <begin position="125"/>
        <end position="188"/>
    </location>
</feature>
<sequence length="302" mass="30696">MVVMDVLAGLEELGFTEVPDSLASPLSSPDHCGGDEDGGRGGRGAGSAAEGCSVYVSNLAYAVSRAALARLFSACGDVRRVSIPLDPAGRPQGHAYVEFATPMEAQAALGIAGTEVGGRPLRVSLKRSASAASKQPGPAASAAHQHQHRASEPGSGRHGGVPGSGRQPRANGGGRARQGGAHAHARGRVTSDDASYYGAAAAPRHTHHSLAKAAAAAAAAAAHGAHPFYQPDHQGAFSAHALDAHAHAHASAFHHHQQQQHGQAGALHYDAAAAAHIYAAHGYSAAHGHVRHNPYLFASALE</sequence>
<gene>
    <name evidence="6" type="ORF">Rsub_09569</name>
</gene>
<accession>A0A2V0PC31</accession>
<dbReference type="OrthoDB" id="4726at2759"/>
<dbReference type="InterPro" id="IPR035979">
    <property type="entry name" value="RBD_domain_sf"/>
</dbReference>
<feature type="region of interest" description="Disordered" evidence="4">
    <location>
        <begin position="20"/>
        <end position="44"/>
    </location>
</feature>
<dbReference type="InParanoid" id="A0A2V0PC31"/>
<keyword evidence="2 3" id="KW-0694">RNA-binding</keyword>
<dbReference type="SUPFAM" id="SSF54928">
    <property type="entry name" value="RNA-binding domain, RBD"/>
    <property type="match status" value="1"/>
</dbReference>
<dbReference type="PANTHER" id="PTHR23236:SF119">
    <property type="entry name" value="NUCLEAR RNA-BINDING PROTEIN SART-3"/>
    <property type="match status" value="1"/>
</dbReference>
<evidence type="ECO:0000313" key="6">
    <source>
        <dbReference type="EMBL" id="GBF97404.1"/>
    </source>
</evidence>
<evidence type="ECO:0000313" key="7">
    <source>
        <dbReference type="Proteomes" id="UP000247498"/>
    </source>
</evidence>
<comment type="caution">
    <text evidence="6">The sequence shown here is derived from an EMBL/GenBank/DDBJ whole genome shotgun (WGS) entry which is preliminary data.</text>
</comment>
<dbReference type="Proteomes" id="UP000247498">
    <property type="component" value="Unassembled WGS sequence"/>
</dbReference>
<dbReference type="CDD" id="cd00590">
    <property type="entry name" value="RRM_SF"/>
    <property type="match status" value="1"/>
</dbReference>
<proteinExistence type="predicted"/>
<dbReference type="Pfam" id="PF00076">
    <property type="entry name" value="RRM_1"/>
    <property type="match status" value="1"/>
</dbReference>
<dbReference type="PROSITE" id="PS50102">
    <property type="entry name" value="RRM"/>
    <property type="match status" value="1"/>
</dbReference>
<keyword evidence="7" id="KW-1185">Reference proteome</keyword>
<keyword evidence="1" id="KW-0677">Repeat</keyword>
<evidence type="ECO:0000256" key="2">
    <source>
        <dbReference type="ARBA" id="ARBA00022884"/>
    </source>
</evidence>
<dbReference type="STRING" id="307507.A0A2V0PC31"/>
<dbReference type="GO" id="GO:0003723">
    <property type="term" value="F:RNA binding"/>
    <property type="evidence" value="ECO:0007669"/>
    <property type="project" value="UniProtKB-UniRule"/>
</dbReference>
<evidence type="ECO:0000259" key="5">
    <source>
        <dbReference type="PROSITE" id="PS50102"/>
    </source>
</evidence>
<feature type="domain" description="RRM" evidence="5">
    <location>
        <begin position="52"/>
        <end position="128"/>
    </location>
</feature>
<feature type="compositionally biased region" description="Low complexity" evidence="4">
    <location>
        <begin position="20"/>
        <end position="30"/>
    </location>
</feature>
<evidence type="ECO:0000256" key="4">
    <source>
        <dbReference type="SAM" id="MobiDB-lite"/>
    </source>
</evidence>
<dbReference type="InterPro" id="IPR012677">
    <property type="entry name" value="Nucleotide-bd_a/b_plait_sf"/>
</dbReference>
<dbReference type="SMART" id="SM00360">
    <property type="entry name" value="RRM"/>
    <property type="match status" value="1"/>
</dbReference>
<protein>
    <recommendedName>
        <fullName evidence="5">RRM domain-containing protein</fullName>
    </recommendedName>
</protein>
<dbReference type="Gene3D" id="3.30.70.330">
    <property type="match status" value="1"/>
</dbReference>